<dbReference type="InterPro" id="IPR041382">
    <property type="entry name" value="SH3_16"/>
</dbReference>
<evidence type="ECO:0000313" key="8">
    <source>
        <dbReference type="Proteomes" id="UP000298774"/>
    </source>
</evidence>
<comment type="similarity">
    <text evidence="1">Belongs to the peptidase C40 family.</text>
</comment>
<keyword evidence="2" id="KW-0645">Protease</keyword>
<evidence type="ECO:0000313" key="6">
    <source>
        <dbReference type="EMBL" id="MDX5951823.1"/>
    </source>
</evidence>
<evidence type="ECO:0000313" key="7">
    <source>
        <dbReference type="EMBL" id="QCO11667.1"/>
    </source>
</evidence>
<dbReference type="AlphaFoldDB" id="A0A0P0FAG0"/>
<protein>
    <submittedName>
        <fullName evidence="6">NlpC/P60 family protein</fullName>
    </submittedName>
    <submittedName>
        <fullName evidence="7">Peptidase</fullName>
    </submittedName>
</protein>
<dbReference type="PANTHER" id="PTHR47359">
    <property type="entry name" value="PEPTIDOGLYCAN DL-ENDOPEPTIDASE CWLO"/>
    <property type="match status" value="1"/>
</dbReference>
<name>A0A0P0FAG0_AZOBR</name>
<dbReference type="RefSeq" id="WP_035677864.1">
    <property type="nucleotide sequence ID" value="NZ_CP012915.1"/>
</dbReference>
<accession>A0A0P0FAG0</accession>
<reference evidence="6 9" key="2">
    <citation type="submission" date="2023-11" db="EMBL/GenBank/DDBJ databases">
        <title>MicrobeMod: A computational toolkit for identifying prokaryotic methylation and restriction-modification with nanopore sequencing.</title>
        <authorList>
            <person name="Crits-Christoph A."/>
            <person name="Kang S.C."/>
            <person name="Lee H."/>
            <person name="Ostrov N."/>
        </authorList>
    </citation>
    <scope>NUCLEOTIDE SEQUENCE [LARGE SCALE GENOMIC DNA]</scope>
    <source>
        <strain evidence="6 9">ATCC 29145</strain>
    </source>
</reference>
<dbReference type="GeneID" id="56449328"/>
<dbReference type="GO" id="GO:0008234">
    <property type="term" value="F:cysteine-type peptidase activity"/>
    <property type="evidence" value="ECO:0007669"/>
    <property type="project" value="UniProtKB-KW"/>
</dbReference>
<dbReference type="Proteomes" id="UP000298774">
    <property type="component" value="Plasmid p1"/>
</dbReference>
<evidence type="ECO:0000256" key="2">
    <source>
        <dbReference type="ARBA" id="ARBA00022670"/>
    </source>
</evidence>
<organism evidence="7 8">
    <name type="scientific">Azospirillum brasilense</name>
    <dbReference type="NCBI Taxonomy" id="192"/>
    <lineage>
        <taxon>Bacteria</taxon>
        <taxon>Pseudomonadati</taxon>
        <taxon>Pseudomonadota</taxon>
        <taxon>Alphaproteobacteria</taxon>
        <taxon>Rhodospirillales</taxon>
        <taxon>Azospirillaceae</taxon>
        <taxon>Azospirillum</taxon>
    </lineage>
</organism>
<dbReference type="EMBL" id="JAWXYC010000003">
    <property type="protein sequence ID" value="MDX5951823.1"/>
    <property type="molecule type" value="Genomic_DNA"/>
</dbReference>
<dbReference type="InterPro" id="IPR038765">
    <property type="entry name" value="Papain-like_cys_pep_sf"/>
</dbReference>
<dbReference type="PANTHER" id="PTHR47359:SF3">
    <property type="entry name" value="NLP_P60 DOMAIN-CONTAINING PROTEIN-RELATED"/>
    <property type="match status" value="1"/>
</dbReference>
<evidence type="ECO:0000256" key="3">
    <source>
        <dbReference type="ARBA" id="ARBA00022801"/>
    </source>
</evidence>
<keyword evidence="3" id="KW-0378">Hydrolase</keyword>
<dbReference type="Gene3D" id="3.90.1720.10">
    <property type="entry name" value="endopeptidase domain like (from Nostoc punctiforme)"/>
    <property type="match status" value="1"/>
</dbReference>
<dbReference type="InterPro" id="IPR051794">
    <property type="entry name" value="PG_Endopeptidase_C40"/>
</dbReference>
<dbReference type="GO" id="GO:0006508">
    <property type="term" value="P:proteolysis"/>
    <property type="evidence" value="ECO:0007669"/>
    <property type="project" value="UniProtKB-KW"/>
</dbReference>
<keyword evidence="7" id="KW-0614">Plasmid</keyword>
<evidence type="ECO:0000256" key="1">
    <source>
        <dbReference type="ARBA" id="ARBA00007074"/>
    </source>
</evidence>
<dbReference type="Pfam" id="PF18348">
    <property type="entry name" value="SH3_16"/>
    <property type="match status" value="1"/>
</dbReference>
<dbReference type="EMBL" id="CP032340">
    <property type="protein sequence ID" value="QCO11667.1"/>
    <property type="molecule type" value="Genomic_DNA"/>
</dbReference>
<geneLocation type="plasmid" evidence="7 8">
    <name>p1</name>
</geneLocation>
<feature type="domain" description="NlpC/P60" evidence="5">
    <location>
        <begin position="134"/>
        <end position="263"/>
    </location>
</feature>
<dbReference type="Pfam" id="PF00877">
    <property type="entry name" value="NLPC_P60"/>
    <property type="match status" value="1"/>
</dbReference>
<keyword evidence="9" id="KW-1185">Reference proteome</keyword>
<gene>
    <name evidence="7" type="ORF">D3868_15890</name>
    <name evidence="6" type="ORF">SIM66_11555</name>
</gene>
<dbReference type="Proteomes" id="UP001277471">
    <property type="component" value="Unassembled WGS sequence"/>
</dbReference>
<dbReference type="InterPro" id="IPR000064">
    <property type="entry name" value="NLP_P60_dom"/>
</dbReference>
<evidence type="ECO:0000256" key="4">
    <source>
        <dbReference type="ARBA" id="ARBA00022807"/>
    </source>
</evidence>
<evidence type="ECO:0000259" key="5">
    <source>
        <dbReference type="PROSITE" id="PS51935"/>
    </source>
</evidence>
<dbReference type="PROSITE" id="PS51935">
    <property type="entry name" value="NLPC_P60"/>
    <property type="match status" value="1"/>
</dbReference>
<evidence type="ECO:0000313" key="9">
    <source>
        <dbReference type="Proteomes" id="UP001277471"/>
    </source>
</evidence>
<dbReference type="KEGG" id="abf:AMK58_21375"/>
<proteinExistence type="inferred from homology"/>
<dbReference type="SUPFAM" id="SSF54001">
    <property type="entry name" value="Cysteine proteinases"/>
    <property type="match status" value="1"/>
</dbReference>
<sequence length="264" mass="28345">MTDAQTTPIRRLAAPQAVLLEQPRHGVPQTSEMLFGETCTPLDRDGDWVKVENRTDGHVGWLPPGTDLTEPVAPTHRVSGRVANLHPAPTHKAVPVAALSFGSLVTVAEKADSGWVRLDNGLWTFGKQLEPVAVPLDRVPVETALRFLETPYVWGGRSAFGIDCSGLVQVALRAAGITTHHSSGMQRNDDRLGPMLSQDGFGPDGQGIDYRRGDIVFFPGHVGIMLDGATLLHATVFTMSVVTEPLADVAARAEGITGVRRPLI</sequence>
<reference evidence="7 8" key="1">
    <citation type="submission" date="2018-09" db="EMBL/GenBank/DDBJ databases">
        <title>Whole genome based analysis of evolution and adaptive divergence in Indian and Brazilian strains of Azospirillum brasilense.</title>
        <authorList>
            <person name="Singh C."/>
            <person name="Tripathi A.K."/>
        </authorList>
    </citation>
    <scope>NUCLEOTIDE SEQUENCE [LARGE SCALE GENOMIC DNA]</scope>
    <source>
        <strain evidence="7 8">MTCC4038</strain>
        <plasmid evidence="7 8">p1</plasmid>
    </source>
</reference>
<keyword evidence="4" id="KW-0788">Thiol protease</keyword>